<sequence>MITFITGGIKSGKTKFGLKIGQKYQKKVYIATAEPFDEEMKKKIDLHRAERSGCWETIEDPINLDDAVKRSIEFDFVMIDCITVWLNNLLYHQKDLNEYIDRFIISLKDMKNDVVIISNEIGMGVIPLEKTTREYLNLLGITNQNIADISDKVVFMVSGYPLFLKGELNNEL</sequence>
<dbReference type="RefSeq" id="WP_424604557.1">
    <property type="nucleotide sequence ID" value="NZ_JBNAVA010000001.1"/>
</dbReference>
<evidence type="ECO:0000256" key="6">
    <source>
        <dbReference type="ARBA" id="ARBA00005159"/>
    </source>
</evidence>
<evidence type="ECO:0000313" key="20">
    <source>
        <dbReference type="EMBL" id="PMP69719.1"/>
    </source>
</evidence>
<evidence type="ECO:0000256" key="18">
    <source>
        <dbReference type="PIRSR" id="PIRSR006135-1"/>
    </source>
</evidence>
<dbReference type="EMBL" id="PNIN01000064">
    <property type="protein sequence ID" value="PMP69719.1"/>
    <property type="molecule type" value="Genomic_DNA"/>
</dbReference>
<comment type="catalytic activity">
    <reaction evidence="1">
        <text>adenosylcob(III)inamide + ATP = adenosylcob(III)inamide phosphate + ADP + H(+)</text>
        <dbReference type="Rhea" id="RHEA:15769"/>
        <dbReference type="ChEBI" id="CHEBI:2480"/>
        <dbReference type="ChEBI" id="CHEBI:15378"/>
        <dbReference type="ChEBI" id="CHEBI:30616"/>
        <dbReference type="ChEBI" id="CHEBI:58502"/>
        <dbReference type="ChEBI" id="CHEBI:456216"/>
        <dbReference type="EC" id="2.7.1.156"/>
    </reaction>
</comment>
<comment type="pathway">
    <text evidence="5">Cofactor biosynthesis; adenosylcobalamin biosynthesis; adenosylcobalamin from cob(II)yrinate a,c-diamide: step 6/7.</text>
</comment>
<dbReference type="GO" id="GO:0005524">
    <property type="term" value="F:ATP binding"/>
    <property type="evidence" value="ECO:0007669"/>
    <property type="project" value="UniProtKB-KW"/>
</dbReference>
<dbReference type="EC" id="2.7.1.156" evidence="8"/>
<evidence type="ECO:0000256" key="17">
    <source>
        <dbReference type="ARBA" id="ARBA00030571"/>
    </source>
</evidence>
<name>A0A2J6WHA2_9BACT</name>
<evidence type="ECO:0000256" key="8">
    <source>
        <dbReference type="ARBA" id="ARBA00012016"/>
    </source>
</evidence>
<dbReference type="Gene3D" id="3.40.50.300">
    <property type="entry name" value="P-loop containing nucleotide triphosphate hydrolases"/>
    <property type="match status" value="1"/>
</dbReference>
<organism evidence="20 21">
    <name type="scientific">Calditerrivibrio nitroreducens</name>
    <dbReference type="NCBI Taxonomy" id="477976"/>
    <lineage>
        <taxon>Bacteria</taxon>
        <taxon>Pseudomonadati</taxon>
        <taxon>Deferribacterota</taxon>
        <taxon>Deferribacteres</taxon>
        <taxon>Deferribacterales</taxon>
        <taxon>Calditerrivibrionaceae</taxon>
    </lineage>
</organism>
<dbReference type="UniPathway" id="UPA00148">
    <property type="reaction ID" value="UER00236"/>
</dbReference>
<evidence type="ECO:0000256" key="1">
    <source>
        <dbReference type="ARBA" id="ARBA00000312"/>
    </source>
</evidence>
<reference evidence="20 21" key="1">
    <citation type="submission" date="2018-01" db="EMBL/GenBank/DDBJ databases">
        <title>Metagenomic assembled genomes from two thermal pools in the Uzon Caldera, Kamchatka, Russia.</title>
        <authorList>
            <person name="Wilkins L."/>
            <person name="Ettinger C."/>
        </authorList>
    </citation>
    <scope>NUCLEOTIDE SEQUENCE [LARGE SCALE GENOMIC DNA]</scope>
    <source>
        <strain evidence="20">ZAV-05</strain>
    </source>
</reference>
<evidence type="ECO:0000256" key="19">
    <source>
        <dbReference type="PIRSR" id="PIRSR006135-2"/>
    </source>
</evidence>
<keyword evidence="10" id="KW-0169">Cobalamin biosynthesis</keyword>
<dbReference type="PIRSF" id="PIRSF006135">
    <property type="entry name" value="CobU"/>
    <property type="match status" value="1"/>
</dbReference>
<dbReference type="PANTHER" id="PTHR34848:SF1">
    <property type="entry name" value="BIFUNCTIONAL ADENOSYLCOBALAMIN BIOSYNTHESIS PROTEIN COBU"/>
    <property type="match status" value="1"/>
</dbReference>
<accession>A0A2J6WHA2</accession>
<keyword evidence="14" id="KW-0067">ATP-binding</keyword>
<comment type="caution">
    <text evidence="20">The sequence shown here is derived from an EMBL/GenBank/DDBJ whole genome shotgun (WGS) entry which is preliminary data.</text>
</comment>
<dbReference type="SUPFAM" id="SSF52540">
    <property type="entry name" value="P-loop containing nucleoside triphosphate hydrolases"/>
    <property type="match status" value="1"/>
</dbReference>
<evidence type="ECO:0000256" key="12">
    <source>
        <dbReference type="ARBA" id="ARBA00022741"/>
    </source>
</evidence>
<keyword evidence="15 19" id="KW-0342">GTP-binding</keyword>
<comment type="catalytic activity">
    <reaction evidence="2">
        <text>adenosylcob(III)inamide phosphate + GTP + H(+) = adenosylcob(III)inamide-GDP + diphosphate</text>
        <dbReference type="Rhea" id="RHEA:22712"/>
        <dbReference type="ChEBI" id="CHEBI:15378"/>
        <dbReference type="ChEBI" id="CHEBI:33019"/>
        <dbReference type="ChEBI" id="CHEBI:37565"/>
        <dbReference type="ChEBI" id="CHEBI:58502"/>
        <dbReference type="ChEBI" id="CHEBI:60487"/>
        <dbReference type="EC" id="2.7.7.62"/>
    </reaction>
</comment>
<evidence type="ECO:0000256" key="13">
    <source>
        <dbReference type="ARBA" id="ARBA00022777"/>
    </source>
</evidence>
<keyword evidence="20" id="KW-0548">Nucleotidyltransferase</keyword>
<comment type="similarity">
    <text evidence="7">Belongs to the CobU/CobP family.</text>
</comment>
<evidence type="ECO:0000256" key="9">
    <source>
        <dbReference type="ARBA" id="ARBA00012523"/>
    </source>
</evidence>
<dbReference type="GO" id="GO:0043752">
    <property type="term" value="F:adenosylcobinamide kinase activity"/>
    <property type="evidence" value="ECO:0007669"/>
    <property type="project" value="UniProtKB-EC"/>
</dbReference>
<evidence type="ECO:0000256" key="4">
    <source>
        <dbReference type="ARBA" id="ARBA00003889"/>
    </source>
</evidence>
<gene>
    <name evidence="20" type="ORF">C0187_06480</name>
</gene>
<evidence type="ECO:0000256" key="7">
    <source>
        <dbReference type="ARBA" id="ARBA00007490"/>
    </source>
</evidence>
<feature type="binding site" evidence="19">
    <location>
        <begin position="48"/>
        <end position="51"/>
    </location>
    <ligand>
        <name>GTP</name>
        <dbReference type="ChEBI" id="CHEBI:37565"/>
    </ligand>
</feature>
<evidence type="ECO:0000256" key="5">
    <source>
        <dbReference type="ARBA" id="ARBA00004692"/>
    </source>
</evidence>
<evidence type="ECO:0000313" key="21">
    <source>
        <dbReference type="Proteomes" id="UP000242881"/>
    </source>
</evidence>
<feature type="active site" description="GMP-histidine intermediate" evidence="18">
    <location>
        <position position="47"/>
    </location>
</feature>
<evidence type="ECO:0000256" key="15">
    <source>
        <dbReference type="ARBA" id="ARBA00023134"/>
    </source>
</evidence>
<keyword evidence="13 20" id="KW-0418">Kinase</keyword>
<evidence type="ECO:0000256" key="3">
    <source>
        <dbReference type="ARBA" id="ARBA00001522"/>
    </source>
</evidence>
<comment type="function">
    <text evidence="4">Catalyzes ATP-dependent phosphorylation of adenosylcobinamide and addition of GMP to adenosylcobinamide phosphate.</text>
</comment>
<dbReference type="EC" id="2.7.7.62" evidence="9"/>
<dbReference type="NCBIfam" id="NF004469">
    <property type="entry name" value="PRK05800.1"/>
    <property type="match status" value="1"/>
</dbReference>
<evidence type="ECO:0000256" key="2">
    <source>
        <dbReference type="ARBA" id="ARBA00000711"/>
    </source>
</evidence>
<keyword evidence="11 20" id="KW-0808">Transferase</keyword>
<proteinExistence type="inferred from homology"/>
<protein>
    <recommendedName>
        <fullName evidence="16">Adenosylcobinamide kinase</fullName>
        <ecNumber evidence="8">2.7.1.156</ecNumber>
        <ecNumber evidence="9">2.7.7.62</ecNumber>
    </recommendedName>
    <alternativeName>
        <fullName evidence="17">Adenosylcobinamide-phosphate guanylyltransferase</fullName>
    </alternativeName>
</protein>
<evidence type="ECO:0000256" key="10">
    <source>
        <dbReference type="ARBA" id="ARBA00022573"/>
    </source>
</evidence>
<dbReference type="AlphaFoldDB" id="A0A2J6WHA2"/>
<evidence type="ECO:0000256" key="14">
    <source>
        <dbReference type="ARBA" id="ARBA00022840"/>
    </source>
</evidence>
<dbReference type="GO" id="GO:0005525">
    <property type="term" value="F:GTP binding"/>
    <property type="evidence" value="ECO:0007669"/>
    <property type="project" value="UniProtKB-KW"/>
</dbReference>
<feature type="binding site" evidence="19">
    <location>
        <position position="80"/>
    </location>
    <ligand>
        <name>GTP</name>
        <dbReference type="ChEBI" id="CHEBI:37565"/>
    </ligand>
</feature>
<dbReference type="PANTHER" id="PTHR34848">
    <property type="match status" value="1"/>
</dbReference>
<comment type="catalytic activity">
    <reaction evidence="3">
        <text>adenosylcob(III)inamide + GTP = adenosylcob(III)inamide phosphate + GDP + H(+)</text>
        <dbReference type="Rhea" id="RHEA:15765"/>
        <dbReference type="ChEBI" id="CHEBI:2480"/>
        <dbReference type="ChEBI" id="CHEBI:15378"/>
        <dbReference type="ChEBI" id="CHEBI:37565"/>
        <dbReference type="ChEBI" id="CHEBI:58189"/>
        <dbReference type="ChEBI" id="CHEBI:58502"/>
        <dbReference type="EC" id="2.7.1.156"/>
    </reaction>
</comment>
<dbReference type="GO" id="GO:0009236">
    <property type="term" value="P:cobalamin biosynthetic process"/>
    <property type="evidence" value="ECO:0007669"/>
    <property type="project" value="UniProtKB-UniPathway"/>
</dbReference>
<keyword evidence="12 19" id="KW-0547">Nucleotide-binding</keyword>
<evidence type="ECO:0000256" key="16">
    <source>
        <dbReference type="ARBA" id="ARBA00029570"/>
    </source>
</evidence>
<dbReference type="InterPro" id="IPR027417">
    <property type="entry name" value="P-loop_NTPase"/>
</dbReference>
<feature type="binding site" evidence="19">
    <location>
        <position position="59"/>
    </location>
    <ligand>
        <name>GTP</name>
        <dbReference type="ChEBI" id="CHEBI:37565"/>
    </ligand>
</feature>
<evidence type="ECO:0000256" key="11">
    <source>
        <dbReference type="ARBA" id="ARBA00022679"/>
    </source>
</evidence>
<dbReference type="Pfam" id="PF02283">
    <property type="entry name" value="CobU"/>
    <property type="match status" value="1"/>
</dbReference>
<comment type="pathway">
    <text evidence="6">Cofactor biosynthesis; adenosylcobalamin biosynthesis; adenosylcobalamin from cob(II)yrinate a,c-diamide: step 5/7.</text>
</comment>
<dbReference type="GO" id="GO:0008820">
    <property type="term" value="F:cobinamide phosphate guanylyltransferase activity"/>
    <property type="evidence" value="ECO:0007669"/>
    <property type="project" value="UniProtKB-EC"/>
</dbReference>
<dbReference type="Proteomes" id="UP000242881">
    <property type="component" value="Unassembled WGS sequence"/>
</dbReference>
<feature type="binding site" evidence="19">
    <location>
        <begin position="31"/>
        <end position="33"/>
    </location>
    <ligand>
        <name>GTP</name>
        <dbReference type="ChEBI" id="CHEBI:37565"/>
    </ligand>
</feature>
<dbReference type="InterPro" id="IPR003203">
    <property type="entry name" value="CobU/CobP"/>
</dbReference>
<dbReference type="CDD" id="cd00544">
    <property type="entry name" value="CobU"/>
    <property type="match status" value="1"/>
</dbReference>